<proteinExistence type="predicted"/>
<dbReference type="AlphaFoldDB" id="A0A271J240"/>
<evidence type="ECO:0000313" key="3">
    <source>
        <dbReference type="Proteomes" id="UP000216339"/>
    </source>
</evidence>
<reference evidence="2 3" key="1">
    <citation type="submission" date="2016-11" db="EMBL/GenBank/DDBJ databases">
        <title>Study of marine rhodopsin-containing bacteria.</title>
        <authorList>
            <person name="Yoshizawa S."/>
            <person name="Kumagai Y."/>
            <person name="Kogure K."/>
        </authorList>
    </citation>
    <scope>NUCLEOTIDE SEQUENCE [LARGE SCALE GENOMIC DNA]</scope>
    <source>
        <strain evidence="2 3">SAORIC-28</strain>
    </source>
</reference>
<evidence type="ECO:0000256" key="1">
    <source>
        <dbReference type="SAM" id="MobiDB-lite"/>
    </source>
</evidence>
<dbReference type="EMBL" id="MQWD01000001">
    <property type="protein sequence ID" value="PAP77562.1"/>
    <property type="molecule type" value="Genomic_DNA"/>
</dbReference>
<dbReference type="RefSeq" id="WP_095511228.1">
    <property type="nucleotide sequence ID" value="NZ_MQWD01000001.1"/>
</dbReference>
<sequence>MASDDTRPDQIEGISTETGDTPGDPELRTVNAAPDLSDDSPDSDAEVADDVNDVPGDETPGTALNPH</sequence>
<feature type="region of interest" description="Disordered" evidence="1">
    <location>
        <begin position="1"/>
        <end position="67"/>
    </location>
</feature>
<comment type="caution">
    <text evidence="2">The sequence shown here is derived from an EMBL/GenBank/DDBJ whole genome shotgun (WGS) entry which is preliminary data.</text>
</comment>
<gene>
    <name evidence="2" type="ORF">BSZ37_14480</name>
</gene>
<keyword evidence="3" id="KW-1185">Reference proteome</keyword>
<name>A0A271J240_9BACT</name>
<feature type="compositionally biased region" description="Basic and acidic residues" evidence="1">
    <location>
        <begin position="1"/>
        <end position="10"/>
    </location>
</feature>
<evidence type="ECO:0000313" key="2">
    <source>
        <dbReference type="EMBL" id="PAP77562.1"/>
    </source>
</evidence>
<dbReference type="Proteomes" id="UP000216339">
    <property type="component" value="Unassembled WGS sequence"/>
</dbReference>
<accession>A0A271J240</accession>
<feature type="compositionally biased region" description="Acidic residues" evidence="1">
    <location>
        <begin position="36"/>
        <end position="56"/>
    </location>
</feature>
<organism evidence="2 3">
    <name type="scientific">Rubrivirga marina</name>
    <dbReference type="NCBI Taxonomy" id="1196024"/>
    <lineage>
        <taxon>Bacteria</taxon>
        <taxon>Pseudomonadati</taxon>
        <taxon>Rhodothermota</taxon>
        <taxon>Rhodothermia</taxon>
        <taxon>Rhodothermales</taxon>
        <taxon>Rubricoccaceae</taxon>
        <taxon>Rubrivirga</taxon>
    </lineage>
</organism>
<protein>
    <submittedName>
        <fullName evidence="2">Uncharacterized protein</fullName>
    </submittedName>
</protein>